<dbReference type="Pfam" id="PF13585">
    <property type="entry name" value="CHU_C"/>
    <property type="match status" value="1"/>
</dbReference>
<evidence type="ECO:0000313" key="5">
    <source>
        <dbReference type="EMBL" id="MBK9983514.1"/>
    </source>
</evidence>
<feature type="domain" description="HYR" evidence="4">
    <location>
        <begin position="952"/>
        <end position="1048"/>
    </location>
</feature>
<dbReference type="InterPro" id="IPR026341">
    <property type="entry name" value="T9SS_type_B"/>
</dbReference>
<proteinExistence type="predicted"/>
<dbReference type="InterPro" id="IPR044023">
    <property type="entry name" value="Ig_7"/>
</dbReference>
<reference evidence="5 6" key="1">
    <citation type="submission" date="2020-10" db="EMBL/GenBank/DDBJ databases">
        <title>Connecting structure to function with the recovery of over 1000 high-quality activated sludge metagenome-assembled genomes encoding full-length rRNA genes using long-read sequencing.</title>
        <authorList>
            <person name="Singleton C.M."/>
            <person name="Petriglieri F."/>
            <person name="Kristensen J.M."/>
            <person name="Kirkegaard R.H."/>
            <person name="Michaelsen T.Y."/>
            <person name="Andersen M.H."/>
            <person name="Karst S.M."/>
            <person name="Dueholm M.S."/>
            <person name="Nielsen P.H."/>
            <person name="Albertsen M."/>
        </authorList>
    </citation>
    <scope>NUCLEOTIDE SEQUENCE [LARGE SCALE GENOMIC DNA]</scope>
    <source>
        <strain evidence="5">Ribe_18-Q3-R11-54_MAXAC.273</strain>
    </source>
</reference>
<dbReference type="InterPro" id="IPR003410">
    <property type="entry name" value="HYR_dom"/>
</dbReference>
<dbReference type="EMBL" id="JADKGY010000020">
    <property type="protein sequence ID" value="MBK9983514.1"/>
    <property type="molecule type" value="Genomic_DNA"/>
</dbReference>
<evidence type="ECO:0000256" key="3">
    <source>
        <dbReference type="ARBA" id="ARBA00023180"/>
    </source>
</evidence>
<accession>A0A9D7XNL7</accession>
<evidence type="ECO:0000259" key="4">
    <source>
        <dbReference type="PROSITE" id="PS50825"/>
    </source>
</evidence>
<dbReference type="Gene3D" id="2.60.40.10">
    <property type="entry name" value="Immunoglobulins"/>
    <property type="match status" value="5"/>
</dbReference>
<dbReference type="Pfam" id="PF19081">
    <property type="entry name" value="Ig_7"/>
    <property type="match status" value="2"/>
</dbReference>
<dbReference type="Proteomes" id="UP000808337">
    <property type="component" value="Unassembled WGS sequence"/>
</dbReference>
<keyword evidence="2" id="KW-0677">Repeat</keyword>
<sequence length="2255" mass="238006">MRSILFIILLGWIGVTFGQGNGFTFSYTGPTQIVVGTQCTAALNWGAPATPTVSSNIPGGMIVSFGVYSISGGYHINDQVHAGNTVTVFYQAVDNFGNNALFGFSITFVDHIPPVFDPLSLPPNITLNCSNNLPPPAIVEATDNCGGVDPPLTITYTQIGTVPVCGGGVIQRKWVADDDLGNTAVFVQLITILPDIIAPIITNNLQNGTSPCATAMTQYASWLQTQRAAFTATDNGCGVMSKTDNAPPASQITSFCGIITVTFTAKDNCNNTSTVDKTFTVTNNVAPVITTPASGASGNCGQANINQIFNNWISNHGGAAATDDCSSIFWTTLPASPSIHDTCDAAIVVTFVAGDGCGNSATTTASFTLTDDTGPAITVQPSTSILNCNSSVLDSLLMDWLVDAGHSEAHDLCTADAELGLIYRVGGNDLSLQEVLDAWQDSLASGCHDNVIINGVGLNNVKAYLEVHFVYVDKCNNEASATGFFGITDNGKPVFVTQPVDTSFSCSANQTWQEVFNGWYNAAGGATYSDACSAVTVHASMTADSAIAILNAALDTACSAGAHVTIQFSLTDECGNASLTMPSATFNLSDTIPPVLTTPASDFIAPCSLNVGQALQNWIDTLAGASASDGCGSLTWNFSWTDTSGTVINGVPGTGPYPSVTVLGCSTGLEIIFTASDPCQNTVSDTAIFSSIDTIPPVILIAEDTIHLLCQDTIPLTFPTATDACTDSLMLTFIDVAGIDSCFGQPNIVYRTWTAQDACGNSSTAVEVFFRIDTIPPTFSLPPDSVQFCSVDTLFLVNVQDNCDPSPVTSYVDVVTGLACHQILSRTWMVTDACGNSTTAIQQFDLSDSTPPIITLSPGDYTFSCNALAGDLQDTYQQWQDSVAISDGCSATQFFIALRGSYVLGDTATWPGTPPPDSVRLMCKQNYILEADLVAYDVCGNAVVDEISFTVIDTTGPVFTSCQPLISVLPDTSGCNALVTLIKPGADDVCFPDTIHMVLQIDGGSPIDVNTIVSLDTLLDVGIHSALWTATDCKGNTGTCLSSIEIIDENAISLTCPSDTLLYTDENSCSVSLWVFPPQTESGKCAKGVVVLRAEVQGNAIPNYVIFSSASDSVLISFMSGINNVLLIARDSTGDIDTCIYHVELRDTIIPSIVCQNDTLLLPPSGVENIDLSTTSLVVSTADNCSIQNIVYDPPFVNCDSNGQNISVTITAFDLSGNAVSCVSSLFIATLPLMPQWQRGLCDDTLRLFANIPPGPPVNYIYSWTGPNLFSSSDENPILPGSDSTFSGTYILTVQSDSGCVSTGSVDVLIQTLISPSISASDDTLCAGDNVILTTQAYSGNVSYQWYQILPDGDTILSITSDPTLTISLTSSGSYTFYAVVIQDTCSSDPSLDISVFVSPVPTVSILDGMMPLCIADTLYLQPQSIDTTLQYHWSGPNGFESFVPVPPGIPVSDLADSDIFTLTASNDFCISLADILIIDIQASPETPVITGDSVTCEGGLFLLIANSAADNFEWIDPSGQSILTNVDSLLVVSADTTDAGSWHVIAFINGCPSDTSASFQVGIDTSIAIQILGPAAACAGDSIMLSVVPSNNGTYTWTGPNGFTSDEVSPKVLAEEGIYTVSVLTNTGCASEDTFILHVDVLPVITSLISDGDSCVNGVSTVHISAHANPTDPGTFIYHWDGPQSFQIQDSVITLHKVTSNVNGVYTLYIENGACTSDTASIELLLRDSPEEPVINGDQVYCNGDSIVLNITSPLPGGVYTWTSSDTTAIINSPGTLIIPNADQTFTGIYKVDVTVNGCTSTQTQIAVQVRPPLNVPVITSPALVCEGDSLILTSNSPGVIVQWTGPNGFMSNDVRPVIFPVTPANAGFYSVYFTLNGCISPVSVEKEVKVQSSLITPLVEADITRICIDDPIPVNLCLANQSGTSGATYTWILNGNAVIGTPATDSCIVINGSPLQGGVNLITVVASLQGCLSDTSNALSITADEIPDLQANAGPDMQFCPDEAIILEATDASPSIGVWTSSSGEVVFSDIINPNTPVNPLLPGDYVMTWTLSYESCHNYSADSVRIGIVFSPKVFPDTVDVPFGQTVEFVVTANDSISMGPYILQLVTGAQHGNALHAGNGIFRYTPNIGFVGTDFLTYRICSTDCPEECSEAIVVLHVGNEDDCIVPTLFTPNDDGVNDVLIIPCLETSRFPQNKIIVFNEWGAVVYTSTPYQNDWDGRVSGESLPVGTYFYIMDFGDGSEPRRTFLVLER</sequence>
<organism evidence="5 6">
    <name type="scientific">Candidatus Opimibacter skivensis</name>
    <dbReference type="NCBI Taxonomy" id="2982028"/>
    <lineage>
        <taxon>Bacteria</taxon>
        <taxon>Pseudomonadati</taxon>
        <taxon>Bacteroidota</taxon>
        <taxon>Saprospiria</taxon>
        <taxon>Saprospirales</taxon>
        <taxon>Saprospiraceae</taxon>
        <taxon>Candidatus Opimibacter</taxon>
    </lineage>
</organism>
<dbReference type="NCBIfam" id="TIGR04131">
    <property type="entry name" value="Bac_Flav_CTERM"/>
    <property type="match status" value="1"/>
</dbReference>
<gene>
    <name evidence="5" type="ORF">IPP15_14195</name>
</gene>
<evidence type="ECO:0000256" key="2">
    <source>
        <dbReference type="ARBA" id="ARBA00022737"/>
    </source>
</evidence>
<evidence type="ECO:0000256" key="1">
    <source>
        <dbReference type="ARBA" id="ARBA00022729"/>
    </source>
</evidence>
<keyword evidence="3" id="KW-0325">Glycoprotein</keyword>
<dbReference type="PROSITE" id="PS50825">
    <property type="entry name" value="HYR"/>
    <property type="match status" value="1"/>
</dbReference>
<evidence type="ECO:0000313" key="6">
    <source>
        <dbReference type="Proteomes" id="UP000808337"/>
    </source>
</evidence>
<dbReference type="InterPro" id="IPR013783">
    <property type="entry name" value="Ig-like_fold"/>
</dbReference>
<dbReference type="InterPro" id="IPR050831">
    <property type="entry name" value="CEA_cell_adhesion"/>
</dbReference>
<name>A0A9D7XNL7_9BACT</name>
<protein>
    <submittedName>
        <fullName evidence="5">Gliding motility-associated C-terminal domain-containing protein</fullName>
    </submittedName>
</protein>
<dbReference type="InterPro" id="IPR003599">
    <property type="entry name" value="Ig_sub"/>
</dbReference>
<dbReference type="SMART" id="SM00409">
    <property type="entry name" value="IG"/>
    <property type="match status" value="4"/>
</dbReference>
<dbReference type="PANTHER" id="PTHR44427">
    <property type="entry name" value="CARCINOEMBRYONIC ANTIGEN-RELATED CELL ADHESION MOLECULE 19"/>
    <property type="match status" value="1"/>
</dbReference>
<comment type="caution">
    <text evidence="5">The sequence shown here is derived from an EMBL/GenBank/DDBJ whole genome shotgun (WGS) entry which is preliminary data.</text>
</comment>
<dbReference type="Pfam" id="PF17963">
    <property type="entry name" value="Big_9"/>
    <property type="match status" value="1"/>
</dbReference>
<keyword evidence="1" id="KW-0732">Signal</keyword>
<dbReference type="PANTHER" id="PTHR44427:SF5">
    <property type="entry name" value="V-SET AND IMMUNOGLOBULIN DOMAIN-CONTAINING PROTEIN 10-LIKE"/>
    <property type="match status" value="1"/>
</dbReference>